<dbReference type="EMBL" id="BGPR01010907">
    <property type="protein sequence ID" value="GBN48663.1"/>
    <property type="molecule type" value="Genomic_DNA"/>
</dbReference>
<keyword evidence="3" id="KW-1185">Reference proteome</keyword>
<name>A0A4Y2P9N7_ARAVE</name>
<accession>A0A4Y2P9N7</accession>
<proteinExistence type="predicted"/>
<evidence type="ECO:0000313" key="3">
    <source>
        <dbReference type="Proteomes" id="UP000499080"/>
    </source>
</evidence>
<dbReference type="AlphaFoldDB" id="A0A4Y2P9N7"/>
<protein>
    <submittedName>
        <fullName evidence="2">Uncharacterized protein</fullName>
    </submittedName>
</protein>
<evidence type="ECO:0000313" key="1">
    <source>
        <dbReference type="EMBL" id="GBN48663.1"/>
    </source>
</evidence>
<comment type="caution">
    <text evidence="2">The sequence shown here is derived from an EMBL/GenBank/DDBJ whole genome shotgun (WGS) entry which is preliminary data.</text>
</comment>
<evidence type="ECO:0000313" key="2">
    <source>
        <dbReference type="EMBL" id="GBN48675.1"/>
    </source>
</evidence>
<reference evidence="2 3" key="1">
    <citation type="journal article" date="2019" name="Sci. Rep.">
        <title>Orb-weaving spider Araneus ventricosus genome elucidates the spidroin gene catalogue.</title>
        <authorList>
            <person name="Kono N."/>
            <person name="Nakamura H."/>
            <person name="Ohtoshi R."/>
            <person name="Moran D.A.P."/>
            <person name="Shinohara A."/>
            <person name="Yoshida Y."/>
            <person name="Fujiwara M."/>
            <person name="Mori M."/>
            <person name="Tomita M."/>
            <person name="Arakawa K."/>
        </authorList>
    </citation>
    <scope>NUCLEOTIDE SEQUENCE [LARGE SCALE GENOMIC DNA]</scope>
</reference>
<dbReference type="EMBL" id="BGPR01010909">
    <property type="protein sequence ID" value="GBN48675.1"/>
    <property type="molecule type" value="Genomic_DNA"/>
</dbReference>
<organism evidence="2 3">
    <name type="scientific">Araneus ventricosus</name>
    <name type="common">Orbweaver spider</name>
    <name type="synonym">Epeira ventricosa</name>
    <dbReference type="NCBI Taxonomy" id="182803"/>
    <lineage>
        <taxon>Eukaryota</taxon>
        <taxon>Metazoa</taxon>
        <taxon>Ecdysozoa</taxon>
        <taxon>Arthropoda</taxon>
        <taxon>Chelicerata</taxon>
        <taxon>Arachnida</taxon>
        <taxon>Araneae</taxon>
        <taxon>Araneomorphae</taxon>
        <taxon>Entelegynae</taxon>
        <taxon>Araneoidea</taxon>
        <taxon>Araneidae</taxon>
        <taxon>Araneus</taxon>
    </lineage>
</organism>
<sequence>MNLKVTRALGTHTPSLKSMSTVGGGHTSHMKVRSFQKRRYRKSLLITRLADISWLGMVKISRILSSDPTVFQRSIASESLTNSISLIPPVINQALQGNLFEALRTDSCNILTYRL</sequence>
<dbReference type="Proteomes" id="UP000499080">
    <property type="component" value="Unassembled WGS sequence"/>
</dbReference>
<gene>
    <name evidence="2" type="ORF">AVEN_19863_1</name>
    <name evidence="1" type="ORF">AVEN_87049_1</name>
</gene>